<dbReference type="Gene3D" id="2.10.25.10">
    <property type="entry name" value="Laminin"/>
    <property type="match status" value="2"/>
</dbReference>
<evidence type="ECO:0000256" key="6">
    <source>
        <dbReference type="ARBA" id="ARBA00022723"/>
    </source>
</evidence>
<evidence type="ECO:0000256" key="1">
    <source>
        <dbReference type="ARBA" id="ARBA00004251"/>
    </source>
</evidence>
<feature type="disulfide bond" evidence="14">
    <location>
        <begin position="193"/>
        <end position="202"/>
    </location>
</feature>
<dbReference type="PROSITE" id="PS50026">
    <property type="entry name" value="EGF_3"/>
    <property type="match status" value="2"/>
</dbReference>
<evidence type="ECO:0000313" key="19">
    <source>
        <dbReference type="Proteomes" id="UP001054837"/>
    </source>
</evidence>
<keyword evidence="19" id="KW-1185">Reference proteome</keyword>
<evidence type="ECO:0000313" key="18">
    <source>
        <dbReference type="EMBL" id="GIY44141.1"/>
    </source>
</evidence>
<feature type="compositionally biased region" description="Basic and acidic residues" evidence="15">
    <location>
        <begin position="227"/>
        <end position="244"/>
    </location>
</feature>
<feature type="chain" id="PRO_5043887387" evidence="16">
    <location>
        <begin position="24"/>
        <end position="283"/>
    </location>
</feature>
<dbReference type="CDD" id="cd00054">
    <property type="entry name" value="EGF_CA"/>
    <property type="match status" value="2"/>
</dbReference>
<dbReference type="EMBL" id="BPLQ01009467">
    <property type="protein sequence ID" value="GIY44141.1"/>
    <property type="molecule type" value="Genomic_DNA"/>
</dbReference>
<keyword evidence="9" id="KW-0106">Calcium</keyword>
<dbReference type="PANTHER" id="PTHR12916">
    <property type="entry name" value="CYTOCHROME C OXIDASE POLYPEPTIDE VIC-2"/>
    <property type="match status" value="1"/>
</dbReference>
<dbReference type="InterPro" id="IPR001881">
    <property type="entry name" value="EGF-like_Ca-bd_dom"/>
</dbReference>
<dbReference type="InterPro" id="IPR000742">
    <property type="entry name" value="EGF"/>
</dbReference>
<keyword evidence="11" id="KW-0472">Membrane</keyword>
<evidence type="ECO:0000256" key="3">
    <source>
        <dbReference type="ARBA" id="ARBA00022475"/>
    </source>
</evidence>
<evidence type="ECO:0000259" key="17">
    <source>
        <dbReference type="PROSITE" id="PS50026"/>
    </source>
</evidence>
<keyword evidence="12 14" id="KW-1015">Disulfide bond</keyword>
<dbReference type="Pfam" id="PF00008">
    <property type="entry name" value="EGF"/>
    <property type="match status" value="1"/>
</dbReference>
<evidence type="ECO:0000256" key="16">
    <source>
        <dbReference type="SAM" id="SignalP"/>
    </source>
</evidence>
<evidence type="ECO:0000256" key="4">
    <source>
        <dbReference type="ARBA" id="ARBA00022536"/>
    </source>
</evidence>
<comment type="subcellular location">
    <subcellularLocation>
        <location evidence="1">Cell membrane</location>
        <topology evidence="1">Single-pass type I membrane protein</topology>
    </subcellularLocation>
</comment>
<dbReference type="AlphaFoldDB" id="A0AAV4TFH8"/>
<dbReference type="SMART" id="SM00181">
    <property type="entry name" value="EGF"/>
    <property type="match status" value="3"/>
</dbReference>
<dbReference type="SMART" id="SM00179">
    <property type="entry name" value="EGF_CA"/>
    <property type="match status" value="2"/>
</dbReference>
<dbReference type="PANTHER" id="PTHR12916:SF4">
    <property type="entry name" value="UNINFLATABLE, ISOFORM C"/>
    <property type="match status" value="1"/>
</dbReference>
<gene>
    <name evidence="18" type="primary">AVEN_258602_1</name>
    <name evidence="18" type="ORF">CDAR_487021</name>
</gene>
<dbReference type="GO" id="GO:0007409">
    <property type="term" value="P:axonogenesis"/>
    <property type="evidence" value="ECO:0007669"/>
    <property type="project" value="UniProtKB-ARBA"/>
</dbReference>
<dbReference type="Proteomes" id="UP001054837">
    <property type="component" value="Unassembled WGS sequence"/>
</dbReference>
<comment type="caution">
    <text evidence="14">Lacks conserved residue(s) required for the propagation of feature annotation.</text>
</comment>
<comment type="caution">
    <text evidence="18">The sequence shown here is derived from an EMBL/GenBank/DDBJ whole genome shotgun (WGS) entry which is preliminary data.</text>
</comment>
<dbReference type="GO" id="GO:0005509">
    <property type="term" value="F:calcium ion binding"/>
    <property type="evidence" value="ECO:0007669"/>
    <property type="project" value="InterPro"/>
</dbReference>
<evidence type="ECO:0000256" key="5">
    <source>
        <dbReference type="ARBA" id="ARBA00022692"/>
    </source>
</evidence>
<reference evidence="18 19" key="1">
    <citation type="submission" date="2021-06" db="EMBL/GenBank/DDBJ databases">
        <title>Caerostris darwini draft genome.</title>
        <authorList>
            <person name="Kono N."/>
            <person name="Arakawa K."/>
        </authorList>
    </citation>
    <scope>NUCLEOTIDE SEQUENCE [LARGE SCALE GENOMIC DNA]</scope>
</reference>
<feature type="compositionally biased region" description="Polar residues" evidence="15">
    <location>
        <begin position="274"/>
        <end position="283"/>
    </location>
</feature>
<keyword evidence="10" id="KW-1133">Transmembrane helix</keyword>
<name>A0AAV4TFH8_9ARAC</name>
<evidence type="ECO:0000256" key="2">
    <source>
        <dbReference type="ARBA" id="ARBA00022473"/>
    </source>
</evidence>
<keyword evidence="4 14" id="KW-0245">EGF-like domain</keyword>
<protein>
    <submittedName>
        <fullName evidence="18">EGF-like domain-containing protein</fullName>
    </submittedName>
</protein>
<evidence type="ECO:0000256" key="15">
    <source>
        <dbReference type="SAM" id="MobiDB-lite"/>
    </source>
</evidence>
<feature type="domain" description="EGF-like" evidence="17">
    <location>
        <begin position="130"/>
        <end position="165"/>
    </location>
</feature>
<keyword evidence="6" id="KW-0479">Metal-binding</keyword>
<dbReference type="GO" id="GO:0005886">
    <property type="term" value="C:plasma membrane"/>
    <property type="evidence" value="ECO:0007669"/>
    <property type="project" value="UniProtKB-SubCell"/>
</dbReference>
<evidence type="ECO:0000256" key="11">
    <source>
        <dbReference type="ARBA" id="ARBA00023136"/>
    </source>
</evidence>
<keyword evidence="8" id="KW-0677">Repeat</keyword>
<dbReference type="PROSITE" id="PS01186">
    <property type="entry name" value="EGF_2"/>
    <property type="match status" value="1"/>
</dbReference>
<evidence type="ECO:0000256" key="7">
    <source>
        <dbReference type="ARBA" id="ARBA00022729"/>
    </source>
</evidence>
<keyword evidence="5" id="KW-0812">Transmembrane</keyword>
<keyword evidence="7 16" id="KW-0732">Signal</keyword>
<dbReference type="FunFam" id="2.10.25.10:FF:000095">
    <property type="entry name" value="Notch, isoform B"/>
    <property type="match status" value="1"/>
</dbReference>
<feature type="domain" description="EGF-like" evidence="17">
    <location>
        <begin position="167"/>
        <end position="203"/>
    </location>
</feature>
<dbReference type="Pfam" id="PF12661">
    <property type="entry name" value="hEGF"/>
    <property type="match status" value="1"/>
</dbReference>
<proteinExistence type="predicted"/>
<organism evidence="18 19">
    <name type="scientific">Caerostris darwini</name>
    <dbReference type="NCBI Taxonomy" id="1538125"/>
    <lineage>
        <taxon>Eukaryota</taxon>
        <taxon>Metazoa</taxon>
        <taxon>Ecdysozoa</taxon>
        <taxon>Arthropoda</taxon>
        <taxon>Chelicerata</taxon>
        <taxon>Arachnida</taxon>
        <taxon>Araneae</taxon>
        <taxon>Araneomorphae</taxon>
        <taxon>Entelegynae</taxon>
        <taxon>Araneoidea</taxon>
        <taxon>Araneidae</taxon>
        <taxon>Caerostris</taxon>
    </lineage>
</organism>
<feature type="signal peptide" evidence="16">
    <location>
        <begin position="1"/>
        <end position="23"/>
    </location>
</feature>
<feature type="disulfide bond" evidence="14">
    <location>
        <begin position="155"/>
        <end position="164"/>
    </location>
</feature>
<evidence type="ECO:0000256" key="10">
    <source>
        <dbReference type="ARBA" id="ARBA00022989"/>
    </source>
</evidence>
<dbReference type="InterPro" id="IPR013032">
    <property type="entry name" value="EGF-like_CS"/>
</dbReference>
<evidence type="ECO:0000256" key="12">
    <source>
        <dbReference type="ARBA" id="ARBA00023157"/>
    </source>
</evidence>
<keyword evidence="3" id="KW-1003">Cell membrane</keyword>
<dbReference type="SUPFAM" id="SSF57196">
    <property type="entry name" value="EGF/Laminin"/>
    <property type="match status" value="2"/>
</dbReference>
<dbReference type="PROSITE" id="PS00022">
    <property type="entry name" value="EGF_1"/>
    <property type="match status" value="2"/>
</dbReference>
<feature type="region of interest" description="Disordered" evidence="15">
    <location>
        <begin position="227"/>
        <end position="283"/>
    </location>
</feature>
<evidence type="ECO:0000256" key="14">
    <source>
        <dbReference type="PROSITE-ProRule" id="PRU00076"/>
    </source>
</evidence>
<accession>A0AAV4TFH8</accession>
<dbReference type="FunFam" id="2.10.25.10:FF:000659">
    <property type="entry name" value="Crumbs cell polarity complex component 2b"/>
    <property type="match status" value="1"/>
</dbReference>
<keyword evidence="13" id="KW-0325">Glycoprotein</keyword>
<evidence type="ECO:0000256" key="13">
    <source>
        <dbReference type="ARBA" id="ARBA00023180"/>
    </source>
</evidence>
<sequence>MTSRSLTVSACFVFLYLLAYTKADFNLREEDVNELSRNSEENESSYLAEENFNRPLKAACKCTGGKCVTENGEEVCKCPPEFGDANGKCKACQCGTGSNCTFTCSGLWCLSRTKKCICKEGYKIIAGKCYGPCTNSPCKNGGTCTEVKGGYKCICPPTHTGTTCNEKFDPCKSKPCTNGGTCSVEKNAFKCNCKKPYSGNTCETVMPKRKQRKLETMLTTMEDNVKAHDRERKRIARSKPETRARQNALQRERRALKRQQAINPHDDNIKHTKCVQTPSLYSP</sequence>
<dbReference type="GO" id="GO:0005112">
    <property type="term" value="F:Notch binding"/>
    <property type="evidence" value="ECO:0007669"/>
    <property type="project" value="TreeGrafter"/>
</dbReference>
<evidence type="ECO:0000256" key="8">
    <source>
        <dbReference type="ARBA" id="ARBA00022737"/>
    </source>
</evidence>
<keyword evidence="2" id="KW-0217">Developmental protein</keyword>
<dbReference type="GO" id="GO:0007219">
    <property type="term" value="P:Notch signaling pathway"/>
    <property type="evidence" value="ECO:0007669"/>
    <property type="project" value="TreeGrafter"/>
</dbReference>
<evidence type="ECO:0000256" key="9">
    <source>
        <dbReference type="ARBA" id="ARBA00022837"/>
    </source>
</evidence>